<organism evidence="1 2">
    <name type="scientific">Plasmodium falciparum FCH/4</name>
    <dbReference type="NCBI Taxonomy" id="1036724"/>
    <lineage>
        <taxon>Eukaryota</taxon>
        <taxon>Sar</taxon>
        <taxon>Alveolata</taxon>
        <taxon>Apicomplexa</taxon>
        <taxon>Aconoidasida</taxon>
        <taxon>Haemosporida</taxon>
        <taxon>Plasmodiidae</taxon>
        <taxon>Plasmodium</taxon>
        <taxon>Plasmodium (Laverania)</taxon>
    </lineage>
</organism>
<evidence type="ECO:0000313" key="1">
    <source>
        <dbReference type="EMBL" id="ETW28811.1"/>
    </source>
</evidence>
<dbReference type="Proteomes" id="UP000030656">
    <property type="component" value="Unassembled WGS sequence"/>
</dbReference>
<protein>
    <submittedName>
        <fullName evidence="1">Uncharacterized protein</fullName>
    </submittedName>
</protein>
<proteinExistence type="predicted"/>
<evidence type="ECO:0000313" key="2">
    <source>
        <dbReference type="Proteomes" id="UP000030656"/>
    </source>
</evidence>
<accession>A0A024VLQ8</accession>
<dbReference type="AlphaFoldDB" id="A0A024VLQ8"/>
<dbReference type="EMBL" id="KI928013">
    <property type="protein sequence ID" value="ETW28811.1"/>
    <property type="molecule type" value="Genomic_DNA"/>
</dbReference>
<sequence>MKKDKKKYEQYMKKQLQNTLLQKGILKTNGIILKILQKINNLFIEITNDNPKVQLTS</sequence>
<name>A0A024VLQ8_PLAFA</name>
<reference evidence="1 2" key="1">
    <citation type="submission" date="2013-02" db="EMBL/GenBank/DDBJ databases">
        <title>The Genome Annotation of Plasmodium falciparum FCH/4.</title>
        <authorList>
            <consortium name="The Broad Institute Genome Sequencing Platform"/>
            <consortium name="The Broad Institute Genome Sequencing Center for Infectious Disease"/>
            <person name="Neafsey D."/>
            <person name="Hoffman S."/>
            <person name="Volkman S."/>
            <person name="Rosenthal P."/>
            <person name="Walker B."/>
            <person name="Young S.K."/>
            <person name="Zeng Q."/>
            <person name="Gargeya S."/>
            <person name="Fitzgerald M."/>
            <person name="Haas B."/>
            <person name="Abouelleil A."/>
            <person name="Allen A.W."/>
            <person name="Alvarado L."/>
            <person name="Arachchi H.M."/>
            <person name="Berlin A.M."/>
            <person name="Chapman S.B."/>
            <person name="Gainer-Dewar J."/>
            <person name="Goldberg J."/>
            <person name="Griggs A."/>
            <person name="Gujja S."/>
            <person name="Hansen M."/>
            <person name="Howarth C."/>
            <person name="Imamovic A."/>
            <person name="Ireland A."/>
            <person name="Larimer J."/>
            <person name="McCowan C."/>
            <person name="Murphy C."/>
            <person name="Pearson M."/>
            <person name="Poon T.W."/>
            <person name="Priest M."/>
            <person name="Roberts A."/>
            <person name="Saif S."/>
            <person name="Shea T."/>
            <person name="Sisk P."/>
            <person name="Sykes S."/>
            <person name="Wortman J."/>
            <person name="Nusbaum C."/>
            <person name="Birren B."/>
        </authorList>
    </citation>
    <scope>NUCLEOTIDE SEQUENCE [LARGE SCALE GENOMIC DNA]</scope>
    <source>
        <strain evidence="1 2">FCH/4</strain>
    </source>
</reference>
<reference evidence="1 2" key="2">
    <citation type="submission" date="2013-02" db="EMBL/GenBank/DDBJ databases">
        <title>The Genome Sequence of Plasmodium falciparum FCH/4.</title>
        <authorList>
            <consortium name="The Broad Institute Genome Sequencing Platform"/>
            <consortium name="The Broad Institute Genome Sequencing Center for Infectious Disease"/>
            <person name="Neafsey D."/>
            <person name="Cheeseman I."/>
            <person name="Volkman S."/>
            <person name="Adams J."/>
            <person name="Walker B."/>
            <person name="Young S.K."/>
            <person name="Zeng Q."/>
            <person name="Gargeya S."/>
            <person name="Fitzgerald M."/>
            <person name="Haas B."/>
            <person name="Abouelleil A."/>
            <person name="Alvarado L."/>
            <person name="Arachchi H.M."/>
            <person name="Berlin A.M."/>
            <person name="Chapman S.B."/>
            <person name="Dewar J."/>
            <person name="Goldberg J."/>
            <person name="Griggs A."/>
            <person name="Gujja S."/>
            <person name="Hansen M."/>
            <person name="Howarth C."/>
            <person name="Imamovic A."/>
            <person name="Larimer J."/>
            <person name="McCowan C."/>
            <person name="Murphy C."/>
            <person name="Neiman D."/>
            <person name="Pearson M."/>
            <person name="Priest M."/>
            <person name="Roberts A."/>
            <person name="Saif S."/>
            <person name="Shea T."/>
            <person name="Sisk P."/>
            <person name="Sykes S."/>
            <person name="Wortman J."/>
            <person name="Nusbaum C."/>
            <person name="Birren B."/>
        </authorList>
    </citation>
    <scope>NUCLEOTIDE SEQUENCE [LARGE SCALE GENOMIC DNA]</scope>
    <source>
        <strain evidence="1 2">FCH/4</strain>
    </source>
</reference>
<gene>
    <name evidence="1" type="ORF">PFFCH_03763</name>
</gene>